<sequence length="278" mass="32436">MDRDQLLHRFKNILITQRYSNNSIKTYTGCVSYFLSVFKNYKPEDITFDLIERFINWLVSERKISASYQKQMLFATGKFYQTVFDKKINLYPLYPQRQEHKLPKYLSAKEVSKIIQSTQNLKHKTIISVLYASGMRLSEVIQLKLSDIHSANKCIRINQAKGNKERLVILSDKLLILLREYYKVYQPEQWLFEGNAGSQYSAKSIQKVVSEAAIKAGIPVRVTPHMLRHSFATHLLENGTDIRLIQELLGHNSIKTTEKYTKVTDIFKSKIKTPFDFL</sequence>
<evidence type="ECO:0000313" key="8">
    <source>
        <dbReference type="EMBL" id="MCU7693855.1"/>
    </source>
</evidence>
<keyword evidence="2" id="KW-0229">DNA integration</keyword>
<dbReference type="InterPro" id="IPR013762">
    <property type="entry name" value="Integrase-like_cat_sf"/>
</dbReference>
<reference evidence="8" key="1">
    <citation type="submission" date="2022-10" db="EMBL/GenBank/DDBJ databases">
        <authorList>
            <person name="Kim H.S."/>
            <person name="Kim J.-S."/>
            <person name="Suh M.K."/>
            <person name="Eom M.K."/>
            <person name="Lee J.-S."/>
        </authorList>
    </citation>
    <scope>NUCLEOTIDE SEQUENCE</scope>
    <source>
        <strain evidence="8">LIP-5</strain>
    </source>
</reference>
<dbReference type="PROSITE" id="PS51900">
    <property type="entry name" value="CB"/>
    <property type="match status" value="1"/>
</dbReference>
<dbReference type="Gene3D" id="1.10.443.10">
    <property type="entry name" value="Intergrase catalytic core"/>
    <property type="match status" value="1"/>
</dbReference>
<dbReference type="InterPro" id="IPR050090">
    <property type="entry name" value="Tyrosine_recombinase_XerCD"/>
</dbReference>
<proteinExistence type="inferred from homology"/>
<organism evidence="8 9">
    <name type="scientific">Haoranjiania flava</name>
    <dbReference type="NCBI Taxonomy" id="1856322"/>
    <lineage>
        <taxon>Bacteria</taxon>
        <taxon>Pseudomonadati</taxon>
        <taxon>Bacteroidota</taxon>
        <taxon>Chitinophagia</taxon>
        <taxon>Chitinophagales</taxon>
        <taxon>Chitinophagaceae</taxon>
        <taxon>Haoranjiania</taxon>
    </lineage>
</organism>
<name>A0AAE3LPU8_9BACT</name>
<evidence type="ECO:0000313" key="9">
    <source>
        <dbReference type="Proteomes" id="UP001209317"/>
    </source>
</evidence>
<dbReference type="Pfam" id="PF00589">
    <property type="entry name" value="Phage_integrase"/>
    <property type="match status" value="1"/>
</dbReference>
<keyword evidence="9" id="KW-1185">Reference proteome</keyword>
<evidence type="ECO:0000256" key="1">
    <source>
        <dbReference type="ARBA" id="ARBA00008857"/>
    </source>
</evidence>
<evidence type="ECO:0000259" key="7">
    <source>
        <dbReference type="PROSITE" id="PS51900"/>
    </source>
</evidence>
<feature type="domain" description="Tyr recombinase" evidence="6">
    <location>
        <begin position="101"/>
        <end position="273"/>
    </location>
</feature>
<dbReference type="InterPro" id="IPR010998">
    <property type="entry name" value="Integrase_recombinase_N"/>
</dbReference>
<dbReference type="Pfam" id="PF13495">
    <property type="entry name" value="Phage_int_SAM_4"/>
    <property type="match status" value="1"/>
</dbReference>
<dbReference type="SUPFAM" id="SSF56349">
    <property type="entry name" value="DNA breaking-rejoining enzymes"/>
    <property type="match status" value="1"/>
</dbReference>
<evidence type="ECO:0000256" key="4">
    <source>
        <dbReference type="ARBA" id="ARBA00023172"/>
    </source>
</evidence>
<dbReference type="InterPro" id="IPR004107">
    <property type="entry name" value="Integrase_SAM-like_N"/>
</dbReference>
<dbReference type="InterPro" id="IPR011010">
    <property type="entry name" value="DNA_brk_join_enz"/>
</dbReference>
<dbReference type="RefSeq" id="WP_263037343.1">
    <property type="nucleotide sequence ID" value="NZ_JAOTPL010000005.1"/>
</dbReference>
<dbReference type="AlphaFoldDB" id="A0AAE3LPU8"/>
<dbReference type="InterPro" id="IPR002104">
    <property type="entry name" value="Integrase_catalytic"/>
</dbReference>
<dbReference type="PANTHER" id="PTHR30349:SF41">
    <property type="entry name" value="INTEGRASE_RECOMBINASE PROTEIN MJ0367-RELATED"/>
    <property type="match status" value="1"/>
</dbReference>
<dbReference type="GO" id="GO:0015074">
    <property type="term" value="P:DNA integration"/>
    <property type="evidence" value="ECO:0007669"/>
    <property type="project" value="UniProtKB-KW"/>
</dbReference>
<gene>
    <name evidence="8" type="ORF">OD355_04910</name>
</gene>
<feature type="domain" description="Core-binding (CB)" evidence="7">
    <location>
        <begin position="1"/>
        <end position="84"/>
    </location>
</feature>
<dbReference type="EMBL" id="JAOTPL010000005">
    <property type="protein sequence ID" value="MCU7693855.1"/>
    <property type="molecule type" value="Genomic_DNA"/>
</dbReference>
<dbReference type="Proteomes" id="UP001209317">
    <property type="component" value="Unassembled WGS sequence"/>
</dbReference>
<evidence type="ECO:0000256" key="5">
    <source>
        <dbReference type="PROSITE-ProRule" id="PRU01248"/>
    </source>
</evidence>
<accession>A0AAE3LPU8</accession>
<dbReference type="PROSITE" id="PS51898">
    <property type="entry name" value="TYR_RECOMBINASE"/>
    <property type="match status" value="1"/>
</dbReference>
<evidence type="ECO:0000256" key="2">
    <source>
        <dbReference type="ARBA" id="ARBA00022908"/>
    </source>
</evidence>
<protein>
    <submittedName>
        <fullName evidence="8">Site-specific integrase</fullName>
    </submittedName>
</protein>
<dbReference type="GO" id="GO:0003677">
    <property type="term" value="F:DNA binding"/>
    <property type="evidence" value="ECO:0007669"/>
    <property type="project" value="UniProtKB-UniRule"/>
</dbReference>
<dbReference type="Gene3D" id="1.10.150.130">
    <property type="match status" value="1"/>
</dbReference>
<comment type="similarity">
    <text evidence="1">Belongs to the 'phage' integrase family.</text>
</comment>
<dbReference type="InterPro" id="IPR044068">
    <property type="entry name" value="CB"/>
</dbReference>
<comment type="caution">
    <text evidence="8">The sequence shown here is derived from an EMBL/GenBank/DDBJ whole genome shotgun (WGS) entry which is preliminary data.</text>
</comment>
<dbReference type="GO" id="GO:0006310">
    <property type="term" value="P:DNA recombination"/>
    <property type="evidence" value="ECO:0007669"/>
    <property type="project" value="UniProtKB-KW"/>
</dbReference>
<evidence type="ECO:0000256" key="3">
    <source>
        <dbReference type="ARBA" id="ARBA00023125"/>
    </source>
</evidence>
<keyword evidence="4" id="KW-0233">DNA recombination</keyword>
<dbReference type="PANTHER" id="PTHR30349">
    <property type="entry name" value="PHAGE INTEGRASE-RELATED"/>
    <property type="match status" value="1"/>
</dbReference>
<dbReference type="NCBIfam" id="NF040815">
    <property type="entry name" value="recomb_XerA_Arch"/>
    <property type="match status" value="1"/>
</dbReference>
<evidence type="ECO:0000259" key="6">
    <source>
        <dbReference type="PROSITE" id="PS51898"/>
    </source>
</evidence>
<keyword evidence="3 5" id="KW-0238">DNA-binding</keyword>